<evidence type="ECO:0000313" key="10">
    <source>
        <dbReference type="EMBL" id="MBU6115024.1"/>
    </source>
</evidence>
<dbReference type="SUPFAM" id="SSF46626">
    <property type="entry name" value="Cytochrome c"/>
    <property type="match status" value="1"/>
</dbReference>
<comment type="PTM">
    <text evidence="6">Binds 1 heme c group covalently per subunit.</text>
</comment>
<dbReference type="Proteomes" id="UP000770161">
    <property type="component" value="Unassembled WGS sequence"/>
</dbReference>
<dbReference type="EMBL" id="JAHLZN010000047">
    <property type="protein sequence ID" value="MBU6115024.1"/>
    <property type="molecule type" value="Genomic_DNA"/>
</dbReference>
<dbReference type="Gene3D" id="1.10.760.10">
    <property type="entry name" value="Cytochrome c-like domain"/>
    <property type="match status" value="1"/>
</dbReference>
<evidence type="ECO:0000256" key="5">
    <source>
        <dbReference type="ARBA" id="ARBA00023004"/>
    </source>
</evidence>
<keyword evidence="8" id="KW-0732">Signal</keyword>
<feature type="binding site" description="axial binding residue" evidence="7">
    <location>
        <position position="86"/>
    </location>
    <ligand>
        <name>heme c</name>
        <dbReference type="ChEBI" id="CHEBI:61717"/>
    </ligand>
    <ligandPart>
        <name>Fe</name>
        <dbReference type="ChEBI" id="CHEBI:18248"/>
    </ligandPart>
</feature>
<gene>
    <name evidence="10" type="ORF">KQ656_13780</name>
    <name evidence="11" type="ORF">PYH69_03680</name>
</gene>
<name>A0AAP1RSH5_MAMLE</name>
<dbReference type="PROSITE" id="PS51007">
    <property type="entry name" value="CYTC"/>
    <property type="match status" value="1"/>
</dbReference>
<feature type="binding site" description="axial binding residue" evidence="7">
    <location>
        <position position="51"/>
    </location>
    <ligand>
        <name>heme c</name>
        <dbReference type="ChEBI" id="CHEBI:61717"/>
    </ligand>
    <ligandPart>
        <name>Fe</name>
        <dbReference type="ChEBI" id="CHEBI:18248"/>
    </ligandPart>
</feature>
<dbReference type="GO" id="GO:0005506">
    <property type="term" value="F:iron ion binding"/>
    <property type="evidence" value="ECO:0007669"/>
    <property type="project" value="InterPro"/>
</dbReference>
<keyword evidence="4" id="KW-0249">Electron transport</keyword>
<organism evidence="11 13">
    <name type="scientific">Mammaliicoccus lentus</name>
    <name type="common">Staphylococcus lentus</name>
    <dbReference type="NCBI Taxonomy" id="42858"/>
    <lineage>
        <taxon>Bacteria</taxon>
        <taxon>Bacillati</taxon>
        <taxon>Bacillota</taxon>
        <taxon>Bacilli</taxon>
        <taxon>Bacillales</taxon>
        <taxon>Staphylococcaceae</taxon>
        <taxon>Mammaliicoccus</taxon>
    </lineage>
</organism>
<dbReference type="Proteomes" id="UP001223261">
    <property type="component" value="Chromosome"/>
</dbReference>
<dbReference type="InterPro" id="IPR054782">
    <property type="entry name" value="Cytochro_C551"/>
</dbReference>
<dbReference type="InterPro" id="IPR012218">
    <property type="entry name" value="Cyt_c_BACSU-c550-type"/>
</dbReference>
<evidence type="ECO:0000313" key="12">
    <source>
        <dbReference type="Proteomes" id="UP000770161"/>
    </source>
</evidence>
<dbReference type="InterPro" id="IPR036909">
    <property type="entry name" value="Cyt_c-like_dom_sf"/>
</dbReference>
<keyword evidence="2 6" id="KW-0349">Heme</keyword>
<dbReference type="PANTHER" id="PTHR37823">
    <property type="entry name" value="CYTOCHROME C-553-LIKE"/>
    <property type="match status" value="1"/>
</dbReference>
<evidence type="ECO:0000256" key="1">
    <source>
        <dbReference type="ARBA" id="ARBA00022448"/>
    </source>
</evidence>
<feature type="chain" id="PRO_5043284596" evidence="8">
    <location>
        <begin position="20"/>
        <end position="107"/>
    </location>
</feature>
<accession>A0AAP1RSH5</accession>
<proteinExistence type="predicted"/>
<feature type="domain" description="Cytochrome c" evidence="9">
    <location>
        <begin position="33"/>
        <end position="107"/>
    </location>
</feature>
<dbReference type="RefSeq" id="WP_070044915.1">
    <property type="nucleotide sequence ID" value="NZ_CABIVY010000031.1"/>
</dbReference>
<evidence type="ECO:0000256" key="3">
    <source>
        <dbReference type="ARBA" id="ARBA00022723"/>
    </source>
</evidence>
<dbReference type="GO" id="GO:0009055">
    <property type="term" value="F:electron transfer activity"/>
    <property type="evidence" value="ECO:0007669"/>
    <property type="project" value="InterPro"/>
</dbReference>
<keyword evidence="5 7" id="KW-0408">Iron</keyword>
<dbReference type="AlphaFoldDB" id="A0AAP1RSH5"/>
<keyword evidence="12" id="KW-1185">Reference proteome</keyword>
<dbReference type="PANTHER" id="PTHR37823:SF3">
    <property type="entry name" value="CYTOCHROME C-551"/>
    <property type="match status" value="1"/>
</dbReference>
<evidence type="ECO:0000256" key="6">
    <source>
        <dbReference type="PIRSR" id="PIRSR000025-1"/>
    </source>
</evidence>
<reference evidence="10 12" key="1">
    <citation type="submission" date="2021-06" db="EMBL/GenBank/DDBJ databases">
        <title>Staphylococcus lentus K169 genome sequencing.</title>
        <authorList>
            <person name="Sundareshan S."/>
            <person name="Akhila D.S."/>
            <person name="Prachi D."/>
            <person name="Sivakumar R."/>
            <person name="Rajendhran J."/>
            <person name="Isloor S."/>
            <person name="Hegde N.R."/>
        </authorList>
    </citation>
    <scope>NUCLEOTIDE SEQUENCE [LARGE SCALE GENOMIC DNA]</scope>
    <source>
        <strain evidence="10 12">K169</strain>
    </source>
</reference>
<evidence type="ECO:0000256" key="8">
    <source>
        <dbReference type="SAM" id="SignalP"/>
    </source>
</evidence>
<dbReference type="InterPro" id="IPR009056">
    <property type="entry name" value="Cyt_c-like_dom"/>
</dbReference>
<dbReference type="GO" id="GO:0016020">
    <property type="term" value="C:membrane"/>
    <property type="evidence" value="ECO:0007669"/>
    <property type="project" value="InterPro"/>
</dbReference>
<keyword evidence="3 7" id="KW-0479">Metal-binding</keyword>
<evidence type="ECO:0000313" key="11">
    <source>
        <dbReference type="EMBL" id="WHI60741.1"/>
    </source>
</evidence>
<dbReference type="PIRSF" id="PIRSF000025">
    <property type="entry name" value="Cytc_Bsub_c550"/>
    <property type="match status" value="1"/>
</dbReference>
<dbReference type="PROSITE" id="PS51257">
    <property type="entry name" value="PROKAR_LIPOPROTEIN"/>
    <property type="match status" value="1"/>
</dbReference>
<feature type="signal peptide" evidence="8">
    <location>
        <begin position="1"/>
        <end position="19"/>
    </location>
</feature>
<dbReference type="InterPro" id="IPR051811">
    <property type="entry name" value="Cytochrome_c550/c551-like"/>
</dbReference>
<evidence type="ECO:0000259" key="9">
    <source>
        <dbReference type="PROSITE" id="PS51007"/>
    </source>
</evidence>
<dbReference type="EMBL" id="CP118848">
    <property type="protein sequence ID" value="WHI60741.1"/>
    <property type="molecule type" value="Genomic_DNA"/>
</dbReference>
<evidence type="ECO:0000256" key="7">
    <source>
        <dbReference type="PIRSR" id="PIRSR000025-2"/>
    </source>
</evidence>
<protein>
    <submittedName>
        <fullName evidence="11">Cytochrome c</fullName>
    </submittedName>
</protein>
<dbReference type="NCBIfam" id="NF045774">
    <property type="entry name" value="cytochro_C551"/>
    <property type="match status" value="1"/>
</dbReference>
<evidence type="ECO:0000313" key="13">
    <source>
        <dbReference type="Proteomes" id="UP001223261"/>
    </source>
</evidence>
<evidence type="ECO:0000256" key="2">
    <source>
        <dbReference type="ARBA" id="ARBA00022617"/>
    </source>
</evidence>
<feature type="binding site" description="covalent" evidence="6">
    <location>
        <position position="50"/>
    </location>
    <ligand>
        <name>heme c</name>
        <dbReference type="ChEBI" id="CHEBI:61717"/>
    </ligand>
</feature>
<reference evidence="11" key="2">
    <citation type="journal article" date="2023" name="Antibiotics">
        <title>Prevalence and Molecular Characterization of Methicillin-Resistant Staphylococci (MRS) and Mammaliicocci (MRM) in Dromedary Camels from Algeria: First Detection of SCCmec-mecC Hybrid in Methicillin-Resistant Mammaliicoccus lentus.</title>
        <authorList>
            <person name="Belhout C."/>
            <person name="Boyen F."/>
            <person name="Vereecke N."/>
            <person name="Theuns S."/>
            <person name="Taibi N."/>
            <person name="Stegger M."/>
            <person name="de la Fe-Rodriguez P.Y."/>
            <person name="Bouayad L."/>
            <person name="Elgroud R."/>
            <person name="Butaye P."/>
        </authorList>
    </citation>
    <scope>NUCLEOTIDE SEQUENCE</scope>
    <source>
        <strain evidence="11">7048</strain>
    </source>
</reference>
<dbReference type="Pfam" id="PF13442">
    <property type="entry name" value="Cytochrome_CBB3"/>
    <property type="match status" value="1"/>
</dbReference>
<keyword evidence="1" id="KW-0813">Transport</keyword>
<evidence type="ECO:0000256" key="4">
    <source>
        <dbReference type="ARBA" id="ARBA00022982"/>
    </source>
</evidence>
<feature type="binding site" description="covalent" evidence="6">
    <location>
        <position position="47"/>
    </location>
    <ligand>
        <name>heme c</name>
        <dbReference type="ChEBI" id="CHEBI:61717"/>
    </ligand>
</feature>
<dbReference type="GO" id="GO:0020037">
    <property type="term" value="F:heme binding"/>
    <property type="evidence" value="ECO:0007669"/>
    <property type="project" value="InterPro"/>
</dbReference>
<sequence>MRFKMGIISIVAASSLVFAGCGNSSSDESKSEEYSSQGEKIFKNNSCVGCHGKDLEGASGPSLKNVGSKLSEQDIEKIINEGKGSMPSKVVDEKEAKEVAKWLAEQK</sequence>